<dbReference type="EMBL" id="CP022129">
    <property type="protein sequence ID" value="ASF47927.1"/>
    <property type="molecule type" value="Genomic_DNA"/>
</dbReference>
<dbReference type="SUPFAM" id="SSF56784">
    <property type="entry name" value="HAD-like"/>
    <property type="match status" value="1"/>
</dbReference>
<dbReference type="PANTHER" id="PTHR43611">
    <property type="entry name" value="ALPHA-D-GLUCOSE 1-PHOSPHATE PHOSPHATASE"/>
    <property type="match status" value="1"/>
</dbReference>
<dbReference type="NCBIfam" id="TIGR01549">
    <property type="entry name" value="HAD-SF-IA-v1"/>
    <property type="match status" value="1"/>
</dbReference>
<dbReference type="RefSeq" id="WP_088620797.1">
    <property type="nucleotide sequence ID" value="NZ_CP022129.1"/>
</dbReference>
<dbReference type="InterPro" id="IPR006439">
    <property type="entry name" value="HAD-SF_hydro_IA"/>
</dbReference>
<keyword evidence="1" id="KW-0378">Hydrolase</keyword>
<dbReference type="CDD" id="cd02603">
    <property type="entry name" value="HAD_sEH-N_like"/>
    <property type="match status" value="1"/>
</dbReference>
<dbReference type="Gene3D" id="1.10.150.240">
    <property type="entry name" value="Putative phosphatase, domain 2"/>
    <property type="match status" value="1"/>
</dbReference>
<dbReference type="Proteomes" id="UP000197019">
    <property type="component" value="Chromosome"/>
</dbReference>
<proteinExistence type="predicted"/>
<organism evidence="1 2">
    <name type="scientific">Methylovulum psychrotolerans</name>
    <dbReference type="NCBI Taxonomy" id="1704499"/>
    <lineage>
        <taxon>Bacteria</taxon>
        <taxon>Pseudomonadati</taxon>
        <taxon>Pseudomonadota</taxon>
        <taxon>Gammaproteobacteria</taxon>
        <taxon>Methylococcales</taxon>
        <taxon>Methylococcaceae</taxon>
        <taxon>Methylovulum</taxon>
    </lineage>
</organism>
<dbReference type="PRINTS" id="PR00413">
    <property type="entry name" value="HADHALOGNASE"/>
</dbReference>
<name>A0A1Z4C306_9GAMM</name>
<dbReference type="InterPro" id="IPR036412">
    <property type="entry name" value="HAD-like_sf"/>
</dbReference>
<evidence type="ECO:0000313" key="1">
    <source>
        <dbReference type="EMBL" id="ASF47927.1"/>
    </source>
</evidence>
<dbReference type="OrthoDB" id="9773910at2"/>
<dbReference type="SFLD" id="SFLDG01129">
    <property type="entry name" value="C1.5:_HAD__Beta-PGM__Phosphata"/>
    <property type="match status" value="1"/>
</dbReference>
<dbReference type="AlphaFoldDB" id="A0A1Z4C306"/>
<dbReference type="InterPro" id="IPR023214">
    <property type="entry name" value="HAD_sf"/>
</dbReference>
<dbReference type="Pfam" id="PF00702">
    <property type="entry name" value="Hydrolase"/>
    <property type="match status" value="1"/>
</dbReference>
<keyword evidence="2" id="KW-1185">Reference proteome</keyword>
<dbReference type="SFLD" id="SFLDS00003">
    <property type="entry name" value="Haloacid_Dehalogenase"/>
    <property type="match status" value="1"/>
</dbReference>
<dbReference type="InterPro" id="IPR023198">
    <property type="entry name" value="PGP-like_dom2"/>
</dbReference>
<gene>
    <name evidence="1" type="ORF">CEK71_18665</name>
</gene>
<dbReference type="GO" id="GO:0016787">
    <property type="term" value="F:hydrolase activity"/>
    <property type="evidence" value="ECO:0007669"/>
    <property type="project" value="UniProtKB-KW"/>
</dbReference>
<sequence length="208" mass="23679">MPTIKNLIFDLGGVVINLDIPRTIRAFEALGIAEFAQVFSQLAQTPLFDQFDKGLISEDDFFATLKSDFHLPQPIAELERAWNAMLLDFPGHRLAQLTVYKQHYRTFLLSNTNTTHIRTFEKTLADHHAVANLQPFFHKVYYSCDVKLRKPDPDIFQLVLEENGLKPEETIFIDDTLGHVQGAQAVGLHALHLPKGQEFKNLLDKVLV</sequence>
<dbReference type="PANTHER" id="PTHR43611:SF3">
    <property type="entry name" value="FLAVIN MONONUCLEOTIDE HYDROLASE 1, CHLOROPLATIC"/>
    <property type="match status" value="1"/>
</dbReference>
<accession>A0A1Z4C306</accession>
<dbReference type="KEGG" id="mpsy:CEK71_18665"/>
<dbReference type="Gene3D" id="3.40.50.1000">
    <property type="entry name" value="HAD superfamily/HAD-like"/>
    <property type="match status" value="1"/>
</dbReference>
<reference evidence="1 2" key="1">
    <citation type="submission" date="2017-06" db="EMBL/GenBank/DDBJ databases">
        <title>Genome Sequencing of the methanotroph Methylovulum psychrotolerants str. HV10-M2 isolated from a high-altitude environment.</title>
        <authorList>
            <person name="Mateos-Rivera A."/>
        </authorList>
    </citation>
    <scope>NUCLEOTIDE SEQUENCE [LARGE SCALE GENOMIC DNA]</scope>
    <source>
        <strain evidence="1 2">HV10_M2</strain>
    </source>
</reference>
<dbReference type="NCBIfam" id="TIGR01509">
    <property type="entry name" value="HAD-SF-IA-v3"/>
    <property type="match status" value="1"/>
</dbReference>
<protein>
    <submittedName>
        <fullName evidence="1">HAD family hydrolase</fullName>
    </submittedName>
</protein>
<evidence type="ECO:0000313" key="2">
    <source>
        <dbReference type="Proteomes" id="UP000197019"/>
    </source>
</evidence>